<gene>
    <name evidence="9" type="ORF">EPUS_02604</name>
</gene>
<dbReference type="EMBL" id="KE720681">
    <property type="protein sequence ID" value="ERF76893.1"/>
    <property type="molecule type" value="Genomic_DNA"/>
</dbReference>
<sequence length="851" mass="96615">MSPRRTADRRRHPTQQVRVKCLSPSDPQKRMIARSMYKEAKDGRTIGLLGHTQSIELFLILSMKCSSRPKTKHNALKAFVGQEQVKPRFSQPRPVKRAVNDLGGLISELDSLAAAHYQSCISGMIDDGSNSSCFREWEDAQVALSLTFKGRLQNLLEEPSTPMEEAPETDVQRLASEPCPPHSFLFGHLKVLGEVMQTLPKDVHPQVAMAIVREKYDLPHVFYMDLWPIATSFLMIQDPDIAAQITQTKNHPKHTLLKEFLRNMTGEQSIVTSEGAEWRKLRSMLGPAFSSHHLSTLVPDITDHVLKFRERLQELAKSEKIFRMQDLACNLTIDVISQIVLGRSFNSQTTFSSITHNFRKFISWAGSSMDIISRNKSKLPIWWYCRLLDRELTAEIQERHAGSTTTNTTTAGRAVVDLVFQAYQDEKLGLYTLKEAQKPDVDPEFMLLAVNNIKTLLLAGHDTTATTIAYSYYLLSQHPDILSAIRSEHSTAFSPSIKTTASLLKSPQASKLLSHSILPLTTAVIKEVLRLFPAGSTIRMSSHPATETLSYHSQSLPLTNHVLWVSHYGIAHREDLFPDPAAFDPYRFMPGREVPKDAWRPFEKGPRNCVGMELAMLEIKAVLVLTLREFEFESLYGKEMDGEGLREAPERHGGRAYQMVAFGPKPAGGLPMRVRLRAGSEKEMEKERWEEEELIQMAGKARELIRLWEYETSLVWRDEVNRSMLQADVEDMGLGKAWPTEFYNGTAGLPLIKAADETWLLGQFLDYAYPDGGIIFLSNPERLPDDMKKENFWKRLQQFLSQITMEQASPYFCRSRLGKRPIKLSEGLPTLTSNMEYLRGRDRQEGERAYG</sequence>
<evidence type="ECO:0000256" key="1">
    <source>
        <dbReference type="ARBA" id="ARBA00001971"/>
    </source>
</evidence>
<protein>
    <recommendedName>
        <fullName evidence="11">Cytochrome P450</fullName>
    </recommendedName>
</protein>
<evidence type="ECO:0000256" key="6">
    <source>
        <dbReference type="ARBA" id="ARBA00023004"/>
    </source>
</evidence>
<comment type="cofactor">
    <cofactor evidence="1 8">
        <name>heme</name>
        <dbReference type="ChEBI" id="CHEBI:30413"/>
    </cofactor>
</comment>
<evidence type="ECO:0000256" key="8">
    <source>
        <dbReference type="PIRSR" id="PIRSR602401-1"/>
    </source>
</evidence>
<evidence type="ECO:0008006" key="11">
    <source>
        <dbReference type="Google" id="ProtNLM"/>
    </source>
</evidence>
<evidence type="ECO:0000256" key="5">
    <source>
        <dbReference type="ARBA" id="ARBA00023002"/>
    </source>
</evidence>
<dbReference type="GO" id="GO:0020037">
    <property type="term" value="F:heme binding"/>
    <property type="evidence" value="ECO:0007669"/>
    <property type="project" value="InterPro"/>
</dbReference>
<dbReference type="AlphaFoldDB" id="U1GWM3"/>
<dbReference type="OrthoDB" id="10029320at2759"/>
<organism evidence="9 10">
    <name type="scientific">Endocarpon pusillum (strain Z07020 / HMAS-L-300199)</name>
    <name type="common">Lichen-forming fungus</name>
    <dbReference type="NCBI Taxonomy" id="1263415"/>
    <lineage>
        <taxon>Eukaryota</taxon>
        <taxon>Fungi</taxon>
        <taxon>Dikarya</taxon>
        <taxon>Ascomycota</taxon>
        <taxon>Pezizomycotina</taxon>
        <taxon>Eurotiomycetes</taxon>
        <taxon>Chaetothyriomycetidae</taxon>
        <taxon>Verrucariales</taxon>
        <taxon>Verrucariaceae</taxon>
        <taxon>Endocarpon</taxon>
    </lineage>
</organism>
<comment type="pathway">
    <text evidence="2">Secondary metabolite biosynthesis.</text>
</comment>
<dbReference type="Pfam" id="PF00067">
    <property type="entry name" value="p450"/>
    <property type="match status" value="1"/>
</dbReference>
<evidence type="ECO:0000313" key="9">
    <source>
        <dbReference type="EMBL" id="ERF76893.1"/>
    </source>
</evidence>
<evidence type="ECO:0000256" key="7">
    <source>
        <dbReference type="ARBA" id="ARBA00023033"/>
    </source>
</evidence>
<evidence type="ECO:0000256" key="3">
    <source>
        <dbReference type="ARBA" id="ARBA00022617"/>
    </source>
</evidence>
<dbReference type="Proteomes" id="UP000019373">
    <property type="component" value="Unassembled WGS sequence"/>
</dbReference>
<reference evidence="10" key="1">
    <citation type="journal article" date="2014" name="BMC Genomics">
        <title>Genome characteristics reveal the impact of lichenization on lichen-forming fungus Endocarpon pusillum Hedwig (Verrucariales, Ascomycota).</title>
        <authorList>
            <person name="Wang Y.-Y."/>
            <person name="Liu B."/>
            <person name="Zhang X.-Y."/>
            <person name="Zhou Q.-M."/>
            <person name="Zhang T."/>
            <person name="Li H."/>
            <person name="Yu Y.-F."/>
            <person name="Zhang X.-L."/>
            <person name="Hao X.-Y."/>
            <person name="Wang M."/>
            <person name="Wang L."/>
            <person name="Wei J.-C."/>
        </authorList>
    </citation>
    <scope>NUCLEOTIDE SEQUENCE [LARGE SCALE GENOMIC DNA]</scope>
    <source>
        <strain evidence="10">Z07020 / HMAS-L-300199</strain>
    </source>
</reference>
<accession>U1GWM3</accession>
<dbReference type="PANTHER" id="PTHR24305">
    <property type="entry name" value="CYTOCHROME P450"/>
    <property type="match status" value="1"/>
</dbReference>
<dbReference type="InterPro" id="IPR050121">
    <property type="entry name" value="Cytochrome_P450_monoxygenase"/>
</dbReference>
<evidence type="ECO:0000313" key="10">
    <source>
        <dbReference type="Proteomes" id="UP000019373"/>
    </source>
</evidence>
<dbReference type="HOGENOM" id="CLU_335238_0_0_1"/>
<dbReference type="RefSeq" id="XP_007785718.1">
    <property type="nucleotide sequence ID" value="XM_007787528.1"/>
</dbReference>
<dbReference type="eggNOG" id="KOG0157">
    <property type="taxonomic scope" value="Eukaryota"/>
</dbReference>
<dbReference type="GO" id="GO:0016705">
    <property type="term" value="F:oxidoreductase activity, acting on paired donors, with incorporation or reduction of molecular oxygen"/>
    <property type="evidence" value="ECO:0007669"/>
    <property type="project" value="InterPro"/>
</dbReference>
<feature type="binding site" description="axial binding residue" evidence="8">
    <location>
        <position position="609"/>
    </location>
    <ligand>
        <name>heme</name>
        <dbReference type="ChEBI" id="CHEBI:30413"/>
    </ligand>
    <ligandPart>
        <name>Fe</name>
        <dbReference type="ChEBI" id="CHEBI:18248"/>
    </ligandPart>
</feature>
<evidence type="ECO:0000256" key="2">
    <source>
        <dbReference type="ARBA" id="ARBA00005179"/>
    </source>
</evidence>
<keyword evidence="6 8" id="KW-0408">Iron</keyword>
<dbReference type="PRINTS" id="PR00385">
    <property type="entry name" value="P450"/>
</dbReference>
<name>U1GWM3_ENDPU</name>
<keyword evidence="4 8" id="KW-0479">Metal-binding</keyword>
<dbReference type="Gene3D" id="1.10.630.10">
    <property type="entry name" value="Cytochrome P450"/>
    <property type="match status" value="1"/>
</dbReference>
<dbReference type="PANTHER" id="PTHR24305:SF107">
    <property type="entry name" value="P450, PUTATIVE (EUROFUNG)-RELATED"/>
    <property type="match status" value="1"/>
</dbReference>
<keyword evidence="10" id="KW-1185">Reference proteome</keyword>
<proteinExistence type="predicted"/>
<dbReference type="GO" id="GO:0004497">
    <property type="term" value="F:monooxygenase activity"/>
    <property type="evidence" value="ECO:0007669"/>
    <property type="project" value="UniProtKB-KW"/>
</dbReference>
<dbReference type="PRINTS" id="PR00463">
    <property type="entry name" value="EP450I"/>
</dbReference>
<evidence type="ECO:0000256" key="4">
    <source>
        <dbReference type="ARBA" id="ARBA00022723"/>
    </source>
</evidence>
<keyword evidence="7" id="KW-0503">Monooxygenase</keyword>
<dbReference type="InterPro" id="IPR001128">
    <property type="entry name" value="Cyt_P450"/>
</dbReference>
<dbReference type="InterPro" id="IPR002401">
    <property type="entry name" value="Cyt_P450_E_grp-I"/>
</dbReference>
<keyword evidence="3 8" id="KW-0349">Heme</keyword>
<dbReference type="GO" id="GO:0005506">
    <property type="term" value="F:iron ion binding"/>
    <property type="evidence" value="ECO:0007669"/>
    <property type="project" value="InterPro"/>
</dbReference>
<keyword evidence="5" id="KW-0560">Oxidoreductase</keyword>
<dbReference type="InterPro" id="IPR036396">
    <property type="entry name" value="Cyt_P450_sf"/>
</dbReference>
<dbReference type="GeneID" id="19237657"/>
<dbReference type="SUPFAM" id="SSF48264">
    <property type="entry name" value="Cytochrome P450"/>
    <property type="match status" value="1"/>
</dbReference>